<feature type="compositionally biased region" description="Pro residues" evidence="1">
    <location>
        <begin position="51"/>
        <end position="60"/>
    </location>
</feature>
<feature type="domain" description="XS" evidence="2">
    <location>
        <begin position="406"/>
        <end position="539"/>
    </location>
</feature>
<sequence>MAGGGRNHHPKYHHKHSNATASTASSHRSNPAAAAAAAAANKARLEAASAPPRPSNPTKPSPKTAAAAAKPSPRTGPSPSPARPRPPAAGPYANSPAHPPPRGTPSHDPAALGPPPPPSYGFHMLDRRTVVLADGSVRSYFALPPDYQDFAPPLPPRPMDPAAAAAAAGGRFLPGAPRPEFGGLPGPDAFRGGREELFARGRQPQDYWNSLGLDSVRPGPAEGPSKRKFGGEAEERNRVDDELDKARKRQQVLQYGNPDRLPGPGPGPGGSFAGPSGELFRGSKYGSALESVRLKHLEVDQAKLKKAFLHFVKVTNENGYHRRNYLENGKNGSLKCVACGRSSKEFQDVHGIIMHTYYWDNTDLHVEHLGLHKALCALMGWNYAKPPDNSKAYQSLPAEEAAANLEDLIMWPPMVIIHNTITGKSKEGRMEGLGIKAMDNYVRELGFLGGKSKSLYGREGHLGITLIKFAANQSGLKEALQLAEHFEKDNHGRKSWARLQPLTLGKDDENNPNLVRVDGPTGEKRRIFYGYLGTASDMDRLDFDTRKKVVFESRRECLSSS</sequence>
<dbReference type="Gramene" id="KCW60757">
    <property type="protein sequence ID" value="KCW60757"/>
    <property type="gene ID" value="EUGRSUZ_H03481"/>
</dbReference>
<feature type="compositionally biased region" description="Pro residues" evidence="1">
    <location>
        <begin position="74"/>
        <end position="89"/>
    </location>
</feature>
<dbReference type="STRING" id="71139.A0A059B3E8"/>
<dbReference type="KEGG" id="egr:104417357"/>
<feature type="compositionally biased region" description="Basic residues" evidence="1">
    <location>
        <begin position="1"/>
        <end position="17"/>
    </location>
</feature>
<feature type="region of interest" description="Disordered" evidence="1">
    <location>
        <begin position="152"/>
        <end position="277"/>
    </location>
</feature>
<feature type="compositionally biased region" description="Low complexity" evidence="1">
    <location>
        <begin position="18"/>
        <end position="50"/>
    </location>
</feature>
<dbReference type="PANTHER" id="PTHR46619">
    <property type="entry name" value="RNA RECOGNITION MOTIF XS DOMAIN PROTEIN-RELATED"/>
    <property type="match status" value="1"/>
</dbReference>
<reference evidence="3" key="1">
    <citation type="submission" date="2013-07" db="EMBL/GenBank/DDBJ databases">
        <title>The genome of Eucalyptus grandis.</title>
        <authorList>
            <person name="Schmutz J."/>
            <person name="Hayes R."/>
            <person name="Myburg A."/>
            <person name="Tuskan G."/>
            <person name="Grattapaglia D."/>
            <person name="Rokhsar D.S."/>
        </authorList>
    </citation>
    <scope>NUCLEOTIDE SEQUENCE</scope>
    <source>
        <tissue evidence="3">Leaf extractions</tissue>
    </source>
</reference>
<accession>A0A059B3E8</accession>
<evidence type="ECO:0000313" key="3">
    <source>
        <dbReference type="EMBL" id="KCW60757.1"/>
    </source>
</evidence>
<dbReference type="Gene3D" id="3.30.70.2890">
    <property type="entry name" value="XS domain"/>
    <property type="match status" value="1"/>
</dbReference>
<feature type="compositionally biased region" description="Low complexity" evidence="1">
    <location>
        <begin position="160"/>
        <end position="179"/>
    </location>
</feature>
<dbReference type="InterPro" id="IPR038588">
    <property type="entry name" value="XS_domain_sf"/>
</dbReference>
<organism evidence="3">
    <name type="scientific">Eucalyptus grandis</name>
    <name type="common">Flooded gum</name>
    <dbReference type="NCBI Taxonomy" id="71139"/>
    <lineage>
        <taxon>Eukaryota</taxon>
        <taxon>Viridiplantae</taxon>
        <taxon>Streptophyta</taxon>
        <taxon>Embryophyta</taxon>
        <taxon>Tracheophyta</taxon>
        <taxon>Spermatophyta</taxon>
        <taxon>Magnoliopsida</taxon>
        <taxon>eudicotyledons</taxon>
        <taxon>Gunneridae</taxon>
        <taxon>Pentapetalae</taxon>
        <taxon>rosids</taxon>
        <taxon>malvids</taxon>
        <taxon>Myrtales</taxon>
        <taxon>Myrtaceae</taxon>
        <taxon>Myrtoideae</taxon>
        <taxon>Eucalypteae</taxon>
        <taxon>Eucalyptus</taxon>
    </lineage>
</organism>
<protein>
    <recommendedName>
        <fullName evidence="2">XS domain-containing protein</fullName>
    </recommendedName>
</protein>
<dbReference type="PANTHER" id="PTHR46619:SF3">
    <property type="entry name" value="RNA RECOGNITION MOTIF XS DOMAIN PROTEIN"/>
    <property type="match status" value="1"/>
</dbReference>
<dbReference type="OrthoDB" id="1915348at2759"/>
<dbReference type="AlphaFoldDB" id="A0A059B3E8"/>
<evidence type="ECO:0000256" key="1">
    <source>
        <dbReference type="SAM" id="MobiDB-lite"/>
    </source>
</evidence>
<feature type="region of interest" description="Disordered" evidence="1">
    <location>
        <begin position="1"/>
        <end position="123"/>
    </location>
</feature>
<proteinExistence type="predicted"/>
<dbReference type="OMA" id="DYQDFPP"/>
<dbReference type="InParanoid" id="A0A059B3E8"/>
<dbReference type="Pfam" id="PF03468">
    <property type="entry name" value="XS"/>
    <property type="match status" value="1"/>
</dbReference>
<evidence type="ECO:0000259" key="2">
    <source>
        <dbReference type="Pfam" id="PF03468"/>
    </source>
</evidence>
<feature type="compositionally biased region" description="Low complexity" evidence="1">
    <location>
        <begin position="61"/>
        <end position="73"/>
    </location>
</feature>
<dbReference type="EMBL" id="KK198760">
    <property type="protein sequence ID" value="KCW60757.1"/>
    <property type="molecule type" value="Genomic_DNA"/>
</dbReference>
<name>A0A059B3E8_EUCGR</name>
<gene>
    <name evidence="3" type="ORF">EUGRSUZ_H03481</name>
</gene>
<dbReference type="GO" id="GO:0031047">
    <property type="term" value="P:regulatory ncRNA-mediated gene silencing"/>
    <property type="evidence" value="ECO:0007669"/>
    <property type="project" value="InterPro"/>
</dbReference>
<dbReference type="FunCoup" id="A0A059B3E8">
    <property type="interactions" value="1482"/>
</dbReference>
<dbReference type="InterPro" id="IPR005380">
    <property type="entry name" value="XS_domain"/>
</dbReference>
<feature type="compositionally biased region" description="Basic and acidic residues" evidence="1">
    <location>
        <begin position="229"/>
        <end position="240"/>
    </location>
</feature>
<dbReference type="eggNOG" id="ENOG502QWIJ">
    <property type="taxonomic scope" value="Eukaryota"/>
</dbReference>